<proteinExistence type="inferred from homology"/>
<dbReference type="EC" id="3.2.1.31" evidence="5 12"/>
<dbReference type="FunFam" id="2.60.40.10:FF:000628">
    <property type="entry name" value="Beta-glucuronidase"/>
    <property type="match status" value="1"/>
</dbReference>
<feature type="domain" description="Glycoside hydrolase family 2 catalytic" evidence="15">
    <location>
        <begin position="403"/>
        <end position="695"/>
    </location>
</feature>
<accession>A0A9C5YVZ6</accession>
<comment type="similarity">
    <text evidence="3 12">Belongs to the glycosyl hydrolase 2 family.</text>
</comment>
<dbReference type="InterPro" id="IPR023230">
    <property type="entry name" value="Glyco_hydro_2_CS"/>
</dbReference>
<dbReference type="PROSITE" id="PS00719">
    <property type="entry name" value="GLYCOSYL_HYDROL_F2_1"/>
    <property type="match status" value="1"/>
</dbReference>
<dbReference type="GO" id="GO:0004566">
    <property type="term" value="F:beta-glucuronidase activity"/>
    <property type="evidence" value="ECO:0007669"/>
    <property type="project" value="UniProtKB-EC"/>
</dbReference>
<comment type="function">
    <text evidence="1 12">Plays an important role in the degradation of dermatan and keratan sulfates.</text>
</comment>
<keyword evidence="7" id="KW-0732">Signal</keyword>
<evidence type="ECO:0000256" key="4">
    <source>
        <dbReference type="ARBA" id="ARBA00011881"/>
    </source>
</evidence>
<dbReference type="InterPro" id="IPR017853">
    <property type="entry name" value="GH"/>
</dbReference>
<dbReference type="SUPFAM" id="SSF49785">
    <property type="entry name" value="Galactose-binding domain-like"/>
    <property type="match status" value="1"/>
</dbReference>
<evidence type="ECO:0000256" key="9">
    <source>
        <dbReference type="ARBA" id="ARBA00023180"/>
    </source>
</evidence>
<dbReference type="FunFam" id="2.60.120.260:FF:000027">
    <property type="entry name" value="Beta-glucuronidase"/>
    <property type="match status" value="1"/>
</dbReference>
<evidence type="ECO:0000256" key="1">
    <source>
        <dbReference type="ARBA" id="ARBA00003025"/>
    </source>
</evidence>
<dbReference type="InterPro" id="IPR006103">
    <property type="entry name" value="Glyco_hydro_2_cat"/>
</dbReference>
<evidence type="ECO:0000256" key="7">
    <source>
        <dbReference type="ARBA" id="ARBA00022729"/>
    </source>
</evidence>
<dbReference type="FunFam" id="3.20.20.80:FF:000029">
    <property type="entry name" value="Beta-glucuronidase"/>
    <property type="match status" value="1"/>
</dbReference>
<dbReference type="AlphaFoldDB" id="A0A9C5YVZ6"/>
<dbReference type="GO" id="GO:0030246">
    <property type="term" value="F:carbohydrate binding"/>
    <property type="evidence" value="ECO:0007669"/>
    <property type="project" value="TreeGrafter"/>
</dbReference>
<dbReference type="InterPro" id="IPR006102">
    <property type="entry name" value="Ig-like_GH2"/>
</dbReference>
<dbReference type="Proteomes" id="UP000092443">
    <property type="component" value="Unplaced"/>
</dbReference>
<evidence type="ECO:0000256" key="5">
    <source>
        <dbReference type="ARBA" id="ARBA00012761"/>
    </source>
</evidence>
<sequence length="724" mass="83717">MIPFENGLVRNDGGRIMESDDEIPIDINMKHRRRATQGRITDWSKIHQHYREIKIADATSSFIVIVTIFIGYCIFCALVLVLLNTEIEMTTGTLYPRESETREVRSLDGLWNFVKSDITNPTQGMRDKWYLDDLSRVRKTIPMPVPASYNDITTEHAIRDHVGTVWYDRKFFVPMSWSKNQRVWLRFGSVHYEAFVYVNGEMVVRHEMGHLPFEAEISQYVKYGQENRITVMCDNALMQTTIPQGKITQLARDDGVSIVQTYTFDFFNYAGIHRSVHLYTTPSTYIEEIDFTTDLSKNNTVGFVTLAKVKIGGSVDNEAASNDLHIRVQLLNKEGIVVANTTSKSDMTAILEIKNVKPWWPYLMHHEPGYLYEMEIFLIDSNTEELQDVYRCKVGVRTLSWNNSSFMINGKPIYFRGFGRHEDSDIRGKGLDLALMTRDFNLLKWVGANAYRTSHYPYSEESMQFADENGIMIIDECPSVDTENYNQALLEKHKSAMEQLIHRDRNHASVVMWSIANEPRTGQLNAGSYFQYVANYTRQLDNTRPVTAAIAVNSADDKAARYLDIISFNRYNGWYSNPGRLDMITKRIIDEATNWHEKHNKPVIMSEYGADTVEGLHLLPSYVWSEEYQTELFSRHFRAFDILRKKSWFIGEFVWNFADFKTAQSVTRVGGNKKGVFTRSRQPKAVAHLLRKRYFALGRELDMCDYTSIDLLVYITNSSQNGDF</sequence>
<dbReference type="GO" id="GO:0019391">
    <property type="term" value="P:glucuronoside catabolic process"/>
    <property type="evidence" value="ECO:0007669"/>
    <property type="project" value="TreeGrafter"/>
</dbReference>
<dbReference type="SUPFAM" id="SSF49303">
    <property type="entry name" value="beta-Galactosidase/glucuronidase domain"/>
    <property type="match status" value="1"/>
</dbReference>
<dbReference type="RefSeq" id="XP_037887608.1">
    <property type="nucleotide sequence ID" value="XM_038031680.1"/>
</dbReference>
<dbReference type="KEGG" id="gfs:119636365"/>
<evidence type="ECO:0000256" key="13">
    <source>
        <dbReference type="SAM" id="Phobius"/>
    </source>
</evidence>
<dbReference type="Pfam" id="PF00703">
    <property type="entry name" value="Glyco_hydro_2"/>
    <property type="match status" value="1"/>
</dbReference>
<dbReference type="NCBIfam" id="NF007538">
    <property type="entry name" value="PRK10150.1"/>
    <property type="match status" value="1"/>
</dbReference>
<dbReference type="InterPro" id="IPR006101">
    <property type="entry name" value="Glyco_hydro_2"/>
</dbReference>
<evidence type="ECO:0000259" key="15">
    <source>
        <dbReference type="Pfam" id="PF02836"/>
    </source>
</evidence>
<gene>
    <name evidence="18" type="primary">LOC119636365</name>
</gene>
<keyword evidence="13" id="KW-0472">Membrane</keyword>
<organism evidence="17 18">
    <name type="scientific">Glossina fuscipes</name>
    <dbReference type="NCBI Taxonomy" id="7396"/>
    <lineage>
        <taxon>Eukaryota</taxon>
        <taxon>Metazoa</taxon>
        <taxon>Ecdysozoa</taxon>
        <taxon>Arthropoda</taxon>
        <taxon>Hexapoda</taxon>
        <taxon>Insecta</taxon>
        <taxon>Pterygota</taxon>
        <taxon>Neoptera</taxon>
        <taxon>Endopterygota</taxon>
        <taxon>Diptera</taxon>
        <taxon>Brachycera</taxon>
        <taxon>Muscomorpha</taxon>
        <taxon>Hippoboscoidea</taxon>
        <taxon>Glossinidae</taxon>
        <taxon>Glossina</taxon>
    </lineage>
</organism>
<comment type="subcellular location">
    <subcellularLocation>
        <location evidence="2">Lysosome</location>
    </subcellularLocation>
</comment>
<feature type="domain" description="Glycosyl hydrolases family 2 sugar binding" evidence="16">
    <location>
        <begin position="104"/>
        <end position="282"/>
    </location>
</feature>
<dbReference type="SUPFAM" id="SSF51445">
    <property type="entry name" value="(Trans)glycosidases"/>
    <property type="match status" value="1"/>
</dbReference>
<comment type="catalytic activity">
    <reaction evidence="12">
        <text>a beta-D-glucuronoside + H2O = D-glucuronate + an alcohol</text>
        <dbReference type="Rhea" id="RHEA:17633"/>
        <dbReference type="ChEBI" id="CHEBI:15377"/>
        <dbReference type="ChEBI" id="CHEBI:30879"/>
        <dbReference type="ChEBI" id="CHEBI:58720"/>
        <dbReference type="ChEBI" id="CHEBI:83411"/>
        <dbReference type="EC" id="3.2.1.31"/>
    </reaction>
</comment>
<dbReference type="InterPro" id="IPR008979">
    <property type="entry name" value="Galactose-bd-like_sf"/>
</dbReference>
<dbReference type="Gene3D" id="2.60.40.10">
    <property type="entry name" value="Immunoglobulins"/>
    <property type="match status" value="1"/>
</dbReference>
<keyword evidence="10 12" id="KW-0458">Lysosome</keyword>
<dbReference type="GO" id="GO:0005764">
    <property type="term" value="C:lysosome"/>
    <property type="evidence" value="ECO:0007669"/>
    <property type="project" value="UniProtKB-SubCell"/>
</dbReference>
<dbReference type="PANTHER" id="PTHR10066">
    <property type="entry name" value="BETA-GLUCURONIDASE"/>
    <property type="match status" value="1"/>
</dbReference>
<feature type="domain" description="Glycoside hydrolase family 2 immunoglobulin-like beta-sandwich" evidence="14">
    <location>
        <begin position="284"/>
        <end position="397"/>
    </location>
</feature>
<evidence type="ECO:0000256" key="6">
    <source>
        <dbReference type="ARBA" id="ARBA00016205"/>
    </source>
</evidence>
<dbReference type="GeneID" id="119636365"/>
<keyword evidence="8 12" id="KW-0378">Hydrolase</keyword>
<comment type="activity regulation">
    <text evidence="12">Inhibited by L-aspartic acid.</text>
</comment>
<reference evidence="18" key="1">
    <citation type="submission" date="2025-08" db="UniProtKB">
        <authorList>
            <consortium name="RefSeq"/>
        </authorList>
    </citation>
    <scope>IDENTIFICATION</scope>
    <source>
        <tissue evidence="18">Whole body pupa</tissue>
    </source>
</reference>
<dbReference type="Gene3D" id="3.20.20.80">
    <property type="entry name" value="Glycosidases"/>
    <property type="match status" value="1"/>
</dbReference>
<dbReference type="InterPro" id="IPR023232">
    <property type="entry name" value="Glyco_hydro_2_AS"/>
</dbReference>
<keyword evidence="9" id="KW-0325">Glycoprotein</keyword>
<dbReference type="GO" id="GO:0005975">
    <property type="term" value="P:carbohydrate metabolic process"/>
    <property type="evidence" value="ECO:0007669"/>
    <property type="project" value="InterPro"/>
</dbReference>
<evidence type="ECO:0000256" key="3">
    <source>
        <dbReference type="ARBA" id="ARBA00007401"/>
    </source>
</evidence>
<dbReference type="InterPro" id="IPR006104">
    <property type="entry name" value="Glyco_hydro_2_N"/>
</dbReference>
<dbReference type="Pfam" id="PF02837">
    <property type="entry name" value="Glyco_hydro_2_N"/>
    <property type="match status" value="1"/>
</dbReference>
<comment type="subunit">
    <text evidence="4 12">Homotetramer.</text>
</comment>
<evidence type="ECO:0000259" key="16">
    <source>
        <dbReference type="Pfam" id="PF02837"/>
    </source>
</evidence>
<evidence type="ECO:0000256" key="2">
    <source>
        <dbReference type="ARBA" id="ARBA00004371"/>
    </source>
</evidence>
<dbReference type="Gene3D" id="2.60.120.260">
    <property type="entry name" value="Galactose-binding domain-like"/>
    <property type="match status" value="1"/>
</dbReference>
<dbReference type="PANTHER" id="PTHR10066:SF67">
    <property type="entry name" value="BETA-GLUCURONIDASE"/>
    <property type="match status" value="1"/>
</dbReference>
<dbReference type="PRINTS" id="PR00132">
    <property type="entry name" value="GLHYDRLASE2"/>
</dbReference>
<evidence type="ECO:0000256" key="12">
    <source>
        <dbReference type="RuleBase" id="RU361154"/>
    </source>
</evidence>
<dbReference type="InterPro" id="IPR036156">
    <property type="entry name" value="Beta-gal/glucu_dom_sf"/>
</dbReference>
<keyword evidence="17" id="KW-1185">Reference proteome</keyword>
<evidence type="ECO:0000313" key="17">
    <source>
        <dbReference type="Proteomes" id="UP000092443"/>
    </source>
</evidence>
<evidence type="ECO:0000256" key="8">
    <source>
        <dbReference type="ARBA" id="ARBA00022801"/>
    </source>
</evidence>
<dbReference type="Pfam" id="PF02836">
    <property type="entry name" value="Glyco_hydro_2_C"/>
    <property type="match status" value="1"/>
</dbReference>
<protein>
    <recommendedName>
        <fullName evidence="6 12">Beta-glucuronidase</fullName>
        <ecNumber evidence="5 12">3.2.1.31</ecNumber>
    </recommendedName>
</protein>
<name>A0A9C5YVZ6_9MUSC</name>
<keyword evidence="13" id="KW-0812">Transmembrane</keyword>
<evidence type="ECO:0000259" key="14">
    <source>
        <dbReference type="Pfam" id="PF00703"/>
    </source>
</evidence>
<evidence type="ECO:0000256" key="11">
    <source>
        <dbReference type="ARBA" id="ARBA00023295"/>
    </source>
</evidence>
<dbReference type="InterPro" id="IPR013783">
    <property type="entry name" value="Ig-like_fold"/>
</dbReference>
<keyword evidence="11 12" id="KW-0326">Glycosidase</keyword>
<dbReference type="PROSITE" id="PS00608">
    <property type="entry name" value="GLYCOSYL_HYDROL_F2_2"/>
    <property type="match status" value="1"/>
</dbReference>
<evidence type="ECO:0000256" key="10">
    <source>
        <dbReference type="ARBA" id="ARBA00023228"/>
    </source>
</evidence>
<dbReference type="GO" id="GO:0005615">
    <property type="term" value="C:extracellular space"/>
    <property type="evidence" value="ECO:0007669"/>
    <property type="project" value="TreeGrafter"/>
</dbReference>
<evidence type="ECO:0000313" key="18">
    <source>
        <dbReference type="RefSeq" id="XP_037887608.1"/>
    </source>
</evidence>
<keyword evidence="13" id="KW-1133">Transmembrane helix</keyword>
<feature type="transmembrane region" description="Helical" evidence="13">
    <location>
        <begin position="61"/>
        <end position="83"/>
    </location>
</feature>